<accession>A0A0F8Z0T9</accession>
<proteinExistence type="predicted"/>
<protein>
    <submittedName>
        <fullName evidence="1">Uncharacterized protein</fullName>
    </submittedName>
</protein>
<organism evidence="1">
    <name type="scientific">marine sediment metagenome</name>
    <dbReference type="NCBI Taxonomy" id="412755"/>
    <lineage>
        <taxon>unclassified sequences</taxon>
        <taxon>metagenomes</taxon>
        <taxon>ecological metagenomes</taxon>
    </lineage>
</organism>
<name>A0A0F8Z0T9_9ZZZZ</name>
<sequence>SGDFIEFLLDEIRDIFKELCQSDENVFLESFKLLSDYPWMLFKRLQIYLIDKNFTLLKENLLNVINHDLTFNEKQVWAEIYYLLKNNTYKR</sequence>
<gene>
    <name evidence="1" type="ORF">LCGC14_2754950</name>
</gene>
<dbReference type="EMBL" id="LAZR01050478">
    <property type="protein sequence ID" value="KKK87268.1"/>
    <property type="molecule type" value="Genomic_DNA"/>
</dbReference>
<evidence type="ECO:0000313" key="1">
    <source>
        <dbReference type="EMBL" id="KKK87268.1"/>
    </source>
</evidence>
<feature type="non-terminal residue" evidence="1">
    <location>
        <position position="1"/>
    </location>
</feature>
<reference evidence="1" key="1">
    <citation type="journal article" date="2015" name="Nature">
        <title>Complex archaea that bridge the gap between prokaryotes and eukaryotes.</title>
        <authorList>
            <person name="Spang A."/>
            <person name="Saw J.H."/>
            <person name="Jorgensen S.L."/>
            <person name="Zaremba-Niedzwiedzka K."/>
            <person name="Martijn J."/>
            <person name="Lind A.E."/>
            <person name="van Eijk R."/>
            <person name="Schleper C."/>
            <person name="Guy L."/>
            <person name="Ettema T.J."/>
        </authorList>
    </citation>
    <scope>NUCLEOTIDE SEQUENCE</scope>
</reference>
<comment type="caution">
    <text evidence="1">The sequence shown here is derived from an EMBL/GenBank/DDBJ whole genome shotgun (WGS) entry which is preliminary data.</text>
</comment>
<dbReference type="AlphaFoldDB" id="A0A0F8Z0T9"/>